<name>A0A915KJC9_ROMCU</name>
<dbReference type="OMA" id="CIRIAFC"/>
<evidence type="ECO:0000256" key="6">
    <source>
        <dbReference type="ARBA" id="ARBA00023002"/>
    </source>
</evidence>
<dbReference type="Gene3D" id="3.20.20.70">
    <property type="entry name" value="Aldolase class I"/>
    <property type="match status" value="1"/>
</dbReference>
<dbReference type="PANTHER" id="PTHR11911:SF111">
    <property type="entry name" value="INOSINE-5'-MONOPHOSPHATE DEHYDROGENASE"/>
    <property type="match status" value="1"/>
</dbReference>
<dbReference type="Proteomes" id="UP000887565">
    <property type="component" value="Unplaced"/>
</dbReference>
<comment type="pathway">
    <text evidence="8">Purine metabolism; XMP biosynthesis via de novo pathway; XMP from IMP: step 1/1.</text>
</comment>
<dbReference type="GO" id="GO:0006177">
    <property type="term" value="P:GMP biosynthetic process"/>
    <property type="evidence" value="ECO:0007669"/>
    <property type="project" value="UniProtKB-KW"/>
</dbReference>
<dbReference type="GO" id="GO:0006183">
    <property type="term" value="P:GTP biosynthetic process"/>
    <property type="evidence" value="ECO:0007669"/>
    <property type="project" value="TreeGrafter"/>
</dbReference>
<evidence type="ECO:0000256" key="2">
    <source>
        <dbReference type="ARBA" id="ARBA00005502"/>
    </source>
</evidence>
<evidence type="ECO:0000256" key="5">
    <source>
        <dbReference type="ARBA" id="ARBA00022958"/>
    </source>
</evidence>
<dbReference type="WBParaSite" id="nRc.2.0.1.t37974-RA">
    <property type="protein sequence ID" value="nRc.2.0.1.t37974-RA"/>
    <property type="gene ID" value="nRc.2.0.1.g37974"/>
</dbReference>
<keyword evidence="5" id="KW-0630">Potassium</keyword>
<dbReference type="SMART" id="SM01240">
    <property type="entry name" value="IMPDH"/>
    <property type="match status" value="1"/>
</dbReference>
<keyword evidence="7" id="KW-0520">NAD</keyword>
<dbReference type="InterPro" id="IPR013785">
    <property type="entry name" value="Aldolase_TIM"/>
</dbReference>
<evidence type="ECO:0000256" key="4">
    <source>
        <dbReference type="ARBA" id="ARBA00022755"/>
    </source>
</evidence>
<evidence type="ECO:0000256" key="9">
    <source>
        <dbReference type="ARBA" id="ARBA00024384"/>
    </source>
</evidence>
<dbReference type="AlphaFoldDB" id="A0A915KJC9"/>
<keyword evidence="13" id="KW-1185">Reference proteome</keyword>
<evidence type="ECO:0000313" key="13">
    <source>
        <dbReference type="Proteomes" id="UP000887565"/>
    </source>
</evidence>
<comment type="function">
    <text evidence="10">Catalyzes the conversion of inosine 5'-phosphate (IMP) to xanthosine 5'-phosphate (XMP), the first committed and rate-limiting step in the de novo synthesis of guanine nucleotides, and therefore plays an important role in the regulation of cell growth. Could also have a single-stranded nucleic acid-binding activity and could play a role in RNA and/or DNA metabolism. It may also have a role in the development of malignancy and the growth progression of some tumors.</text>
</comment>
<dbReference type="InterPro" id="IPR001093">
    <property type="entry name" value="IMP_DH_GMPRt"/>
</dbReference>
<keyword evidence="4" id="KW-0658">Purine biosynthesis</keyword>
<evidence type="ECO:0000256" key="10">
    <source>
        <dbReference type="ARBA" id="ARBA00046101"/>
    </source>
</evidence>
<protein>
    <recommendedName>
        <fullName evidence="9">IMP dehydrogenase</fullName>
        <ecNumber evidence="9">1.1.1.205</ecNumber>
    </recommendedName>
</protein>
<dbReference type="CDD" id="cd00381">
    <property type="entry name" value="IMPDH"/>
    <property type="match status" value="1"/>
</dbReference>
<sequence>MLDNNNMVTKQQAANLIEAGADALRVGMGSGSICITQEIMAVGRAQGTAVYEVASYAKKFNVPVIADGGIQAVGHVTKALCLGASTVMMGSLLAGTTETPGEYFWSDGVRLKKYRGMGSLDAMNAHGSSQDRYFQNASDKIKIAQGVSGAIRDKGSVHKFVPYLICGLQHSLQDIGVKSVDDLSTCALFPEKKSTTDIYESKNDRQVPKSKAMSIPYTQRLECQFNVNRSNEITSTVPSIKTQKSATPLRLTVVF</sequence>
<evidence type="ECO:0000256" key="3">
    <source>
        <dbReference type="ARBA" id="ARBA00022749"/>
    </source>
</evidence>
<evidence type="ECO:0000256" key="7">
    <source>
        <dbReference type="ARBA" id="ARBA00023027"/>
    </source>
</evidence>
<dbReference type="Pfam" id="PF00478">
    <property type="entry name" value="IMPDH"/>
    <property type="match status" value="1"/>
</dbReference>
<evidence type="ECO:0000256" key="8">
    <source>
        <dbReference type="ARBA" id="ARBA00024330"/>
    </source>
</evidence>
<dbReference type="PANTHER" id="PTHR11911">
    <property type="entry name" value="INOSINE-5-MONOPHOSPHATE DEHYDROGENASE RELATED"/>
    <property type="match status" value="1"/>
</dbReference>
<evidence type="ECO:0000259" key="12">
    <source>
        <dbReference type="Pfam" id="PF00478"/>
    </source>
</evidence>
<keyword evidence="3" id="KW-0332">GMP biosynthesis</keyword>
<accession>A0A915KJC9</accession>
<comment type="catalytic activity">
    <reaction evidence="11">
        <text>IMP + NAD(+) + H2O = XMP + NADH + H(+)</text>
        <dbReference type="Rhea" id="RHEA:11708"/>
        <dbReference type="ChEBI" id="CHEBI:15377"/>
        <dbReference type="ChEBI" id="CHEBI:15378"/>
        <dbReference type="ChEBI" id="CHEBI:57464"/>
        <dbReference type="ChEBI" id="CHEBI:57540"/>
        <dbReference type="ChEBI" id="CHEBI:57945"/>
        <dbReference type="ChEBI" id="CHEBI:58053"/>
        <dbReference type="EC" id="1.1.1.205"/>
    </reaction>
</comment>
<keyword evidence="6" id="KW-0560">Oxidoreductase</keyword>
<comment type="cofactor">
    <cofactor evidence="1">
        <name>K(+)</name>
        <dbReference type="ChEBI" id="CHEBI:29103"/>
    </cofactor>
</comment>
<organism evidence="13 14">
    <name type="scientific">Romanomermis culicivorax</name>
    <name type="common">Nematode worm</name>
    <dbReference type="NCBI Taxonomy" id="13658"/>
    <lineage>
        <taxon>Eukaryota</taxon>
        <taxon>Metazoa</taxon>
        <taxon>Ecdysozoa</taxon>
        <taxon>Nematoda</taxon>
        <taxon>Enoplea</taxon>
        <taxon>Dorylaimia</taxon>
        <taxon>Mermithida</taxon>
        <taxon>Mermithoidea</taxon>
        <taxon>Mermithidae</taxon>
        <taxon>Romanomermis</taxon>
    </lineage>
</organism>
<dbReference type="InterPro" id="IPR015875">
    <property type="entry name" value="IMP_DH/GMP_Rdtase_CS"/>
</dbReference>
<dbReference type="InterPro" id="IPR005990">
    <property type="entry name" value="IMP_DH"/>
</dbReference>
<feature type="domain" description="IMP dehydrogenase/GMP reductase" evidence="12">
    <location>
        <begin position="6"/>
        <end position="200"/>
    </location>
</feature>
<evidence type="ECO:0000313" key="14">
    <source>
        <dbReference type="WBParaSite" id="nRc.2.0.1.t37974-RA"/>
    </source>
</evidence>
<dbReference type="GO" id="GO:0003938">
    <property type="term" value="F:IMP dehydrogenase activity"/>
    <property type="evidence" value="ECO:0007669"/>
    <property type="project" value="UniProtKB-EC"/>
</dbReference>
<proteinExistence type="inferred from homology"/>
<reference evidence="14" key="1">
    <citation type="submission" date="2022-11" db="UniProtKB">
        <authorList>
            <consortium name="WormBaseParasite"/>
        </authorList>
    </citation>
    <scope>IDENTIFICATION</scope>
</reference>
<dbReference type="FunFam" id="3.20.20.70:FF:000424">
    <property type="entry name" value="Inosine-5'-monophosphate dehydrogenase 2"/>
    <property type="match status" value="1"/>
</dbReference>
<dbReference type="EC" id="1.1.1.205" evidence="9"/>
<evidence type="ECO:0000256" key="11">
    <source>
        <dbReference type="ARBA" id="ARBA00048028"/>
    </source>
</evidence>
<dbReference type="PROSITE" id="PS00487">
    <property type="entry name" value="IMP_DH_GMP_RED"/>
    <property type="match status" value="1"/>
</dbReference>
<dbReference type="GO" id="GO:0005737">
    <property type="term" value="C:cytoplasm"/>
    <property type="evidence" value="ECO:0007669"/>
    <property type="project" value="TreeGrafter"/>
</dbReference>
<evidence type="ECO:0000256" key="1">
    <source>
        <dbReference type="ARBA" id="ARBA00001958"/>
    </source>
</evidence>
<dbReference type="SUPFAM" id="SSF51412">
    <property type="entry name" value="Inosine monophosphate dehydrogenase (IMPDH)"/>
    <property type="match status" value="1"/>
</dbReference>
<comment type="similarity">
    <text evidence="2">Belongs to the IMPDH/GMPR family.</text>
</comment>